<comment type="caution">
    <text evidence="6">The sequence shown here is derived from an EMBL/GenBank/DDBJ whole genome shotgun (WGS) entry which is preliminary data.</text>
</comment>
<evidence type="ECO:0000259" key="5">
    <source>
        <dbReference type="PROSITE" id="PS51935"/>
    </source>
</evidence>
<evidence type="ECO:0000256" key="1">
    <source>
        <dbReference type="ARBA" id="ARBA00007074"/>
    </source>
</evidence>
<dbReference type="SUPFAM" id="SSF54001">
    <property type="entry name" value="Cysteine proteinases"/>
    <property type="match status" value="1"/>
</dbReference>
<dbReference type="GO" id="GO:0006508">
    <property type="term" value="P:proteolysis"/>
    <property type="evidence" value="ECO:0007669"/>
    <property type="project" value="UniProtKB-KW"/>
</dbReference>
<evidence type="ECO:0000256" key="4">
    <source>
        <dbReference type="ARBA" id="ARBA00022807"/>
    </source>
</evidence>
<reference evidence="6 7" key="1">
    <citation type="submission" date="2016-08" db="EMBL/GenBank/DDBJ databases">
        <title>Complete genome sequence of Streptomyces agglomeratus strain 6-3-2, a novel anti-MRSA actinomycete isolated from Wuli of Tebit, China.</title>
        <authorList>
            <person name="Chen X."/>
        </authorList>
    </citation>
    <scope>NUCLEOTIDE SEQUENCE [LARGE SCALE GENOMIC DNA]</scope>
    <source>
        <strain evidence="6 7">6-3-2</strain>
    </source>
</reference>
<dbReference type="PANTHER" id="PTHR47359:SF3">
    <property type="entry name" value="NLP_P60 DOMAIN-CONTAINING PROTEIN-RELATED"/>
    <property type="match status" value="1"/>
</dbReference>
<evidence type="ECO:0000256" key="3">
    <source>
        <dbReference type="ARBA" id="ARBA00022801"/>
    </source>
</evidence>
<feature type="domain" description="NlpC/P60" evidence="5">
    <location>
        <begin position="255"/>
        <end position="383"/>
    </location>
</feature>
<dbReference type="InterPro" id="IPR051794">
    <property type="entry name" value="PG_Endopeptidase_C40"/>
</dbReference>
<dbReference type="Proteomes" id="UP000095759">
    <property type="component" value="Unassembled WGS sequence"/>
</dbReference>
<dbReference type="EMBL" id="MEHJ01000002">
    <property type="protein sequence ID" value="OEJ21540.1"/>
    <property type="molecule type" value="Genomic_DNA"/>
</dbReference>
<dbReference type="OrthoDB" id="5496837at2"/>
<keyword evidence="2" id="KW-0645">Protease</keyword>
<dbReference type="PANTHER" id="PTHR47359">
    <property type="entry name" value="PEPTIDOGLYCAN DL-ENDOPEPTIDASE CWLO"/>
    <property type="match status" value="1"/>
</dbReference>
<keyword evidence="3" id="KW-0378">Hydrolase</keyword>
<dbReference type="InterPro" id="IPR038765">
    <property type="entry name" value="Papain-like_cys_pep_sf"/>
</dbReference>
<protein>
    <recommendedName>
        <fullName evidence="5">NlpC/P60 domain-containing protein</fullName>
    </recommendedName>
</protein>
<gene>
    <name evidence="6" type="ORF">AS594_39055</name>
</gene>
<name>A0A1E5NYZ1_9ACTN</name>
<dbReference type="GO" id="GO:0008234">
    <property type="term" value="F:cysteine-type peptidase activity"/>
    <property type="evidence" value="ECO:0007669"/>
    <property type="project" value="UniProtKB-KW"/>
</dbReference>
<evidence type="ECO:0000313" key="7">
    <source>
        <dbReference type="Proteomes" id="UP000095759"/>
    </source>
</evidence>
<dbReference type="RefSeq" id="WP_069936171.1">
    <property type="nucleotide sequence ID" value="NZ_MEHJ01000002.1"/>
</dbReference>
<proteinExistence type="inferred from homology"/>
<keyword evidence="4" id="KW-0788">Thiol protease</keyword>
<dbReference type="PROSITE" id="PS51935">
    <property type="entry name" value="NLPC_P60"/>
    <property type="match status" value="1"/>
</dbReference>
<dbReference type="InterPro" id="IPR000064">
    <property type="entry name" value="NLP_P60_dom"/>
</dbReference>
<dbReference type="Gene3D" id="3.90.1720.10">
    <property type="entry name" value="endopeptidase domain like (from Nostoc punctiforme)"/>
    <property type="match status" value="1"/>
</dbReference>
<dbReference type="Pfam" id="PF00877">
    <property type="entry name" value="NLPC_P60"/>
    <property type="match status" value="1"/>
</dbReference>
<evidence type="ECO:0000256" key="2">
    <source>
        <dbReference type="ARBA" id="ARBA00022670"/>
    </source>
</evidence>
<organism evidence="6 7">
    <name type="scientific">Streptomyces agglomeratus</name>
    <dbReference type="NCBI Taxonomy" id="285458"/>
    <lineage>
        <taxon>Bacteria</taxon>
        <taxon>Bacillati</taxon>
        <taxon>Actinomycetota</taxon>
        <taxon>Actinomycetes</taxon>
        <taxon>Kitasatosporales</taxon>
        <taxon>Streptomycetaceae</taxon>
        <taxon>Streptomyces</taxon>
    </lineage>
</organism>
<sequence length="383" mass="40069">MTKERRKWLAGGTGLIVLGIILMAAIAAHVTGIVQTDAEAAARNRASCAAGGAAGMDVDTAQVAEQVKAVLVGSTSDIKVSGLSLPQEQIPNARVIVATGVQMKIPAKGQVIALATAMQESTLRNLPYGDRDSVGLFQQRPSQGWGTRDQILDPVYASTKFYNALKSVDGWEQMPVTVASQEVQKSGFPDAYAKHEPLATALQQAIAPTLGAAAAGAPLAGDYGTADCTHQADTDYGDIPPGTLPEGYQIPVTAPMPARNAIRWALGQLGTPYQWGGTCTNPHSGNPRDRCDCSSLMQRAYGVAGIEISRSTYSQVNEGRAVPTSNLQPGDLVFTEGNAARPEHVAMAIGGGLIVHAPGTGRVVEVVPLNNLGKLLLARRVVT</sequence>
<evidence type="ECO:0000313" key="6">
    <source>
        <dbReference type="EMBL" id="OEJ21540.1"/>
    </source>
</evidence>
<dbReference type="AlphaFoldDB" id="A0A1E5NYZ1"/>
<keyword evidence="7" id="KW-1185">Reference proteome</keyword>
<accession>A0A1E5NYZ1</accession>
<comment type="similarity">
    <text evidence="1">Belongs to the peptidase C40 family.</text>
</comment>